<evidence type="ECO:0000313" key="3">
    <source>
        <dbReference type="EMBL" id="OBX34815.1"/>
    </source>
</evidence>
<dbReference type="Pfam" id="PF03577">
    <property type="entry name" value="Peptidase_C69"/>
    <property type="match status" value="1"/>
</dbReference>
<keyword evidence="1" id="KW-0224">Dipeptidase</keyword>
<dbReference type="GO" id="GO:0006508">
    <property type="term" value="P:proteolysis"/>
    <property type="evidence" value="ECO:0007669"/>
    <property type="project" value="UniProtKB-KW"/>
</dbReference>
<comment type="catalytic activity">
    <reaction evidence="1">
        <text>an L-aminoacyl-L-amino acid + H2O = 2 an L-alpha-amino acid</text>
        <dbReference type="Rhea" id="RHEA:48940"/>
        <dbReference type="ChEBI" id="CHEBI:15377"/>
        <dbReference type="ChEBI" id="CHEBI:59869"/>
        <dbReference type="ChEBI" id="CHEBI:77460"/>
    </reaction>
</comment>
<reference evidence="3 4" key="1">
    <citation type="submission" date="2016-06" db="EMBL/GenBank/DDBJ databases">
        <title>Genome sequence of halotolerant plant growth promoting strain of Halomonas elongata HEK1 isolated from salterns of Rann of Kutch, Gujarat, India.</title>
        <authorList>
            <person name="Gaba S."/>
            <person name="Singh R.N."/>
            <person name="Abrol S."/>
            <person name="Kaushik R."/>
            <person name="Saxena A.K."/>
        </authorList>
    </citation>
    <scope>NUCLEOTIDE SEQUENCE [LARGE SCALE GENOMIC DNA]</scope>
    <source>
        <strain evidence="3 4">HEK1</strain>
    </source>
</reference>
<name>A0A1B8NXW5_HALEL</name>
<dbReference type="PATRIC" id="fig|2746.7.peg.3992"/>
<keyword evidence="1" id="KW-0645">Protease</keyword>
<dbReference type="Proteomes" id="UP000092504">
    <property type="component" value="Unassembled WGS sequence"/>
</dbReference>
<protein>
    <recommendedName>
        <fullName evidence="1">Dipeptidase</fullName>
        <ecNumber evidence="1">3.4.-.-</ecNumber>
    </recommendedName>
</protein>
<comment type="caution">
    <text evidence="3">The sequence shown here is derived from an EMBL/GenBank/DDBJ whole genome shotgun (WGS) entry which is preliminary data.</text>
</comment>
<evidence type="ECO:0000256" key="2">
    <source>
        <dbReference type="SAM" id="SignalP"/>
    </source>
</evidence>
<feature type="chain" id="PRO_5008611240" description="Dipeptidase" evidence="2">
    <location>
        <begin position="19"/>
        <end position="509"/>
    </location>
</feature>
<keyword evidence="2" id="KW-0732">Signal</keyword>
<dbReference type="AlphaFoldDB" id="A0A1B8NXW5"/>
<accession>A0A1B8NXW5</accession>
<gene>
    <name evidence="3" type="ORF">A8U91_03875</name>
</gene>
<dbReference type="EC" id="3.4.-.-" evidence="1"/>
<dbReference type="EMBL" id="MAJD01000002">
    <property type="protein sequence ID" value="OBX34815.1"/>
    <property type="molecule type" value="Genomic_DNA"/>
</dbReference>
<comment type="similarity">
    <text evidence="1">Belongs to the peptidase C69 family.</text>
</comment>
<dbReference type="Gene3D" id="3.60.60.10">
    <property type="entry name" value="Penicillin V Acylase, Chain A"/>
    <property type="match status" value="1"/>
</dbReference>
<evidence type="ECO:0000256" key="1">
    <source>
        <dbReference type="RuleBase" id="RU364089"/>
    </source>
</evidence>
<sequence length="509" mass="56293">MPLRHPATSMLLALSALATSPMAWSSYAFYVGKDFTESGAVMIGGTGEEVSSHWLEIVPAKDHDSGETLSVGVTQDASIPGKLLDIPQVPRTYRYLSMSYSDYVGFPAPLTNGGVNEHGVAVRDVWATNRSELIDMTQTPQRGPQYSDLARLVMERAKTAREGVELIGELIEKHGYSTYGGNTHLIADDKEGWVVWEFAGSQGLWAAERLGPDDIRVLYPGYIEDFPTDYQDNPDYMGSDNLVSFAEEQGWYDGSGDFNVFEVYGRQDTEARTGGYKYMTQAELEQAVEEMVPVTERDMMTRVRDPRIADDEAGYGQVVSLFGDTDSDLIRAWVAPTGSVAAPFVPWWLGVQEVPPEYGQHRYLTKGAASSFLNPDFQVQEAADFAGRRFKQVMYLTCAKPDTFLPRVTAMLEGFEQQSFDDLAWVETSARTLIEQGERDAARKLLTHYSQTRAADAMELGGTLVDWLTASLDLESGRRAPEGALINDQGGETVNCLVNADPDKPRDAQ</sequence>
<organism evidence="3 4">
    <name type="scientific">Halomonas elongata</name>
    <dbReference type="NCBI Taxonomy" id="2746"/>
    <lineage>
        <taxon>Bacteria</taxon>
        <taxon>Pseudomonadati</taxon>
        <taxon>Pseudomonadota</taxon>
        <taxon>Gammaproteobacteria</taxon>
        <taxon>Oceanospirillales</taxon>
        <taxon>Halomonadaceae</taxon>
        <taxon>Halomonas</taxon>
    </lineage>
</organism>
<proteinExistence type="inferred from homology"/>
<dbReference type="GO" id="GO:0016805">
    <property type="term" value="F:dipeptidase activity"/>
    <property type="evidence" value="ECO:0007669"/>
    <property type="project" value="UniProtKB-KW"/>
</dbReference>
<dbReference type="PANTHER" id="PTHR12994:SF17">
    <property type="entry name" value="LD30995P"/>
    <property type="match status" value="1"/>
</dbReference>
<dbReference type="GO" id="GO:0070004">
    <property type="term" value="F:cysteine-type exopeptidase activity"/>
    <property type="evidence" value="ECO:0007669"/>
    <property type="project" value="InterPro"/>
</dbReference>
<dbReference type="PANTHER" id="PTHR12994">
    <property type="entry name" value="SECERNIN"/>
    <property type="match status" value="1"/>
</dbReference>
<feature type="signal peptide" evidence="2">
    <location>
        <begin position="1"/>
        <end position="18"/>
    </location>
</feature>
<evidence type="ECO:0000313" key="4">
    <source>
        <dbReference type="Proteomes" id="UP000092504"/>
    </source>
</evidence>
<keyword evidence="1" id="KW-0378">Hydrolase</keyword>
<dbReference type="InterPro" id="IPR005322">
    <property type="entry name" value="Peptidase_C69"/>
</dbReference>